<evidence type="ECO:0000313" key="6">
    <source>
        <dbReference type="Proteomes" id="UP000266196"/>
    </source>
</evidence>
<dbReference type="GO" id="GO:0035091">
    <property type="term" value="F:phosphatidylinositol binding"/>
    <property type="evidence" value="ECO:0007669"/>
    <property type="project" value="InterPro"/>
</dbReference>
<evidence type="ECO:0000313" key="3">
    <source>
        <dbReference type="EMBL" id="RHY84499.1"/>
    </source>
</evidence>
<feature type="domain" description="PX" evidence="1">
    <location>
        <begin position="57"/>
        <end position="185"/>
    </location>
</feature>
<dbReference type="InterPro" id="IPR001683">
    <property type="entry name" value="PX_dom"/>
</dbReference>
<sequence>MFFHIFFMANKFKQHLHASTSMVVDTTSYLYLRKKTQHEPPHFMAFHAADPGDAEYSEYMAAWLQTNATIRSLDNVVLYAVEVNLGKMRWSIRRRYSEFRELRQCMIKHMSKRSSCCMICGAMLQGLEALPFPPKRPSLFYKAGVDLDSRQAKLQEFVLLLVGVIQMLRQHQMLMQSSAGFAKRNKTQCDVSDLLRAVEAFFALDFSRYTRFLAERGVLQPNEVLLA</sequence>
<dbReference type="AlphaFoldDB" id="A0A397EY27"/>
<dbReference type="Pfam" id="PF00787">
    <property type="entry name" value="PX"/>
    <property type="match status" value="1"/>
</dbReference>
<evidence type="ECO:0000313" key="5">
    <source>
        <dbReference type="Proteomes" id="UP000265427"/>
    </source>
</evidence>
<dbReference type="InterPro" id="IPR036871">
    <property type="entry name" value="PX_dom_sf"/>
</dbReference>
<dbReference type="Proteomes" id="UP000265427">
    <property type="component" value="Unassembled WGS sequence"/>
</dbReference>
<evidence type="ECO:0000313" key="2">
    <source>
        <dbReference type="EMBL" id="RHX99925.1"/>
    </source>
</evidence>
<gene>
    <name evidence="3" type="ORF">DYB26_009650</name>
    <name evidence="4" type="ORF">DYB31_013886</name>
    <name evidence="2" type="ORF">DYB36_012162</name>
</gene>
<organism evidence="4 6">
    <name type="scientific">Aphanomyces astaci</name>
    <name type="common">Crayfish plague agent</name>
    <dbReference type="NCBI Taxonomy" id="112090"/>
    <lineage>
        <taxon>Eukaryota</taxon>
        <taxon>Sar</taxon>
        <taxon>Stramenopiles</taxon>
        <taxon>Oomycota</taxon>
        <taxon>Saprolegniomycetes</taxon>
        <taxon>Saprolegniales</taxon>
        <taxon>Verrucalvaceae</taxon>
        <taxon>Aphanomyces</taxon>
    </lineage>
</organism>
<evidence type="ECO:0000259" key="1">
    <source>
        <dbReference type="PROSITE" id="PS50195"/>
    </source>
</evidence>
<dbReference type="Proteomes" id="UP000286510">
    <property type="component" value="Unassembled WGS sequence"/>
</dbReference>
<comment type="caution">
    <text evidence="4">The sequence shown here is derived from an EMBL/GenBank/DDBJ whole genome shotgun (WGS) entry which is preliminary data.</text>
</comment>
<accession>A0A397EY27</accession>
<proteinExistence type="predicted"/>
<dbReference type="VEuPathDB" id="FungiDB:H257_05359"/>
<protein>
    <recommendedName>
        <fullName evidence="1">PX domain-containing protein</fullName>
    </recommendedName>
</protein>
<dbReference type="EMBL" id="QUTF01024756">
    <property type="protein sequence ID" value="RHY84499.1"/>
    <property type="molecule type" value="Genomic_DNA"/>
</dbReference>
<dbReference type="EMBL" id="QUTE01014474">
    <property type="protein sequence ID" value="RHZ02222.1"/>
    <property type="molecule type" value="Genomic_DNA"/>
</dbReference>
<dbReference type="Gene3D" id="3.30.1520.10">
    <property type="entry name" value="Phox-like domain"/>
    <property type="match status" value="1"/>
</dbReference>
<name>A0A397EY27_APHAT</name>
<reference evidence="5 6" key="1">
    <citation type="submission" date="2018-08" db="EMBL/GenBank/DDBJ databases">
        <title>Aphanomyces genome sequencing and annotation.</title>
        <authorList>
            <person name="Minardi D."/>
            <person name="Oidtmann B."/>
            <person name="Van Der Giezen M."/>
            <person name="Studholme D.J."/>
        </authorList>
    </citation>
    <scope>NUCLEOTIDE SEQUENCE [LARGE SCALE GENOMIC DNA]</scope>
    <source>
        <strain evidence="4 6">197901</strain>
        <strain evidence="3 7">FDL457</strain>
        <strain evidence="2 5">Kv</strain>
    </source>
</reference>
<dbReference type="PROSITE" id="PS50195">
    <property type="entry name" value="PX"/>
    <property type="match status" value="1"/>
</dbReference>
<dbReference type="CDD" id="cd06093">
    <property type="entry name" value="PX_domain"/>
    <property type="match status" value="1"/>
</dbReference>
<dbReference type="SUPFAM" id="SSF64268">
    <property type="entry name" value="PX domain"/>
    <property type="match status" value="1"/>
</dbReference>
<dbReference type="Proteomes" id="UP000266196">
    <property type="component" value="Unassembled WGS sequence"/>
</dbReference>
<dbReference type="EMBL" id="QUSZ01008799">
    <property type="protein sequence ID" value="RHX99925.1"/>
    <property type="molecule type" value="Genomic_DNA"/>
</dbReference>
<evidence type="ECO:0000313" key="4">
    <source>
        <dbReference type="EMBL" id="RHZ02222.1"/>
    </source>
</evidence>
<evidence type="ECO:0000313" key="7">
    <source>
        <dbReference type="Proteomes" id="UP000286510"/>
    </source>
</evidence>